<feature type="transmembrane region" description="Helical" evidence="1">
    <location>
        <begin position="29"/>
        <end position="47"/>
    </location>
</feature>
<accession>A0AAP0QQ88</accession>
<comment type="caution">
    <text evidence="2">The sequence shown here is derived from an EMBL/GenBank/DDBJ whole genome shotgun (WGS) entry which is preliminary data.</text>
</comment>
<protein>
    <submittedName>
        <fullName evidence="2">Uncharacterized protein</fullName>
    </submittedName>
</protein>
<evidence type="ECO:0000313" key="2">
    <source>
        <dbReference type="EMBL" id="KAK9215218.1"/>
    </source>
</evidence>
<gene>
    <name evidence="2" type="ORF">WN944_007222</name>
</gene>
<keyword evidence="1" id="KW-1133">Transmembrane helix</keyword>
<reference evidence="2 3" key="1">
    <citation type="submission" date="2024-05" db="EMBL/GenBank/DDBJ databases">
        <title>Haplotype-resolved chromosome-level genome assembly of Huyou (Citrus changshanensis).</title>
        <authorList>
            <person name="Miao C."/>
            <person name="Chen W."/>
            <person name="Wu Y."/>
            <person name="Wang L."/>
            <person name="Zhao S."/>
            <person name="Grierson D."/>
            <person name="Xu C."/>
            <person name="Chen K."/>
        </authorList>
    </citation>
    <scope>NUCLEOTIDE SEQUENCE [LARGE SCALE GENOMIC DNA]</scope>
    <source>
        <strain evidence="2">01-14</strain>
        <tissue evidence="2">Leaf</tissue>
    </source>
</reference>
<sequence>MGVHPTQFSQPTIYIYVNPQSPPNPKSKILVLLSIFIFISINFNFALRPKIKRKELQPLFFSYPGSRHWFANARFIFRKVKFAKKILLDLLLTNWLCQ</sequence>
<dbReference type="Proteomes" id="UP001428341">
    <property type="component" value="Unassembled WGS sequence"/>
</dbReference>
<name>A0AAP0QQ88_9ROSI</name>
<keyword evidence="3" id="KW-1185">Reference proteome</keyword>
<organism evidence="2 3">
    <name type="scientific">Citrus x changshan-huyou</name>
    <dbReference type="NCBI Taxonomy" id="2935761"/>
    <lineage>
        <taxon>Eukaryota</taxon>
        <taxon>Viridiplantae</taxon>
        <taxon>Streptophyta</taxon>
        <taxon>Embryophyta</taxon>
        <taxon>Tracheophyta</taxon>
        <taxon>Spermatophyta</taxon>
        <taxon>Magnoliopsida</taxon>
        <taxon>eudicotyledons</taxon>
        <taxon>Gunneridae</taxon>
        <taxon>Pentapetalae</taxon>
        <taxon>rosids</taxon>
        <taxon>malvids</taxon>
        <taxon>Sapindales</taxon>
        <taxon>Rutaceae</taxon>
        <taxon>Aurantioideae</taxon>
        <taxon>Citrus</taxon>
    </lineage>
</organism>
<dbReference type="EMBL" id="JBCGBO010000003">
    <property type="protein sequence ID" value="KAK9215218.1"/>
    <property type="molecule type" value="Genomic_DNA"/>
</dbReference>
<evidence type="ECO:0000256" key="1">
    <source>
        <dbReference type="SAM" id="Phobius"/>
    </source>
</evidence>
<dbReference type="AlphaFoldDB" id="A0AAP0QQ88"/>
<evidence type="ECO:0000313" key="3">
    <source>
        <dbReference type="Proteomes" id="UP001428341"/>
    </source>
</evidence>
<proteinExistence type="predicted"/>
<keyword evidence="1" id="KW-0812">Transmembrane</keyword>
<keyword evidence="1" id="KW-0472">Membrane</keyword>